<evidence type="ECO:0000256" key="2">
    <source>
        <dbReference type="SAM" id="SignalP"/>
    </source>
</evidence>
<evidence type="ECO:0000313" key="3">
    <source>
        <dbReference type="EMBL" id="KAF0312300.1"/>
    </source>
</evidence>
<feature type="signal peptide" evidence="2">
    <location>
        <begin position="1"/>
        <end position="16"/>
    </location>
</feature>
<evidence type="ECO:0000313" key="4">
    <source>
        <dbReference type="Proteomes" id="UP000440578"/>
    </source>
</evidence>
<reference evidence="3 4" key="1">
    <citation type="submission" date="2019-07" db="EMBL/GenBank/DDBJ databases">
        <title>Draft genome assembly of a fouling barnacle, Amphibalanus amphitrite (Darwin, 1854): The first reference genome for Thecostraca.</title>
        <authorList>
            <person name="Kim W."/>
        </authorList>
    </citation>
    <scope>NUCLEOTIDE SEQUENCE [LARGE SCALE GENOMIC DNA]</scope>
    <source>
        <strain evidence="3">SNU_AA5</strain>
        <tissue evidence="3">Soma without cirri and trophi</tissue>
    </source>
</reference>
<protein>
    <submittedName>
        <fullName evidence="3">Uncharacterized protein</fullName>
    </submittedName>
</protein>
<feature type="chain" id="PRO_5025649246" evidence="2">
    <location>
        <begin position="17"/>
        <end position="150"/>
    </location>
</feature>
<comment type="caution">
    <text evidence="3">The sequence shown here is derived from an EMBL/GenBank/DDBJ whole genome shotgun (WGS) entry which is preliminary data.</text>
</comment>
<evidence type="ECO:0000256" key="1">
    <source>
        <dbReference type="SAM" id="MobiDB-lite"/>
    </source>
</evidence>
<dbReference type="AlphaFoldDB" id="A0A6A4X806"/>
<keyword evidence="2" id="KW-0732">Signal</keyword>
<accession>A0A6A4X806</accession>
<dbReference type="Proteomes" id="UP000440578">
    <property type="component" value="Unassembled WGS sequence"/>
</dbReference>
<feature type="compositionally biased region" description="Pro residues" evidence="1">
    <location>
        <begin position="24"/>
        <end position="54"/>
    </location>
</feature>
<keyword evidence="4" id="KW-1185">Reference proteome</keyword>
<name>A0A6A4X806_AMPAM</name>
<feature type="region of interest" description="Disordered" evidence="1">
    <location>
        <begin position="17"/>
        <end position="60"/>
    </location>
</feature>
<dbReference type="OrthoDB" id="6396312at2759"/>
<organism evidence="3 4">
    <name type="scientific">Amphibalanus amphitrite</name>
    <name type="common">Striped barnacle</name>
    <name type="synonym">Balanus amphitrite</name>
    <dbReference type="NCBI Taxonomy" id="1232801"/>
    <lineage>
        <taxon>Eukaryota</taxon>
        <taxon>Metazoa</taxon>
        <taxon>Ecdysozoa</taxon>
        <taxon>Arthropoda</taxon>
        <taxon>Crustacea</taxon>
        <taxon>Multicrustacea</taxon>
        <taxon>Cirripedia</taxon>
        <taxon>Thoracica</taxon>
        <taxon>Thoracicalcarea</taxon>
        <taxon>Balanomorpha</taxon>
        <taxon>Balanoidea</taxon>
        <taxon>Balanidae</taxon>
        <taxon>Amphibalaninae</taxon>
        <taxon>Amphibalanus</taxon>
    </lineage>
</organism>
<proteinExistence type="predicted"/>
<dbReference type="EMBL" id="VIIS01000178">
    <property type="protein sequence ID" value="KAF0312300.1"/>
    <property type="molecule type" value="Genomic_DNA"/>
</dbReference>
<sequence length="150" mass="15716">MKVSVCLLLAVAGVVCSSDQGPDQPQPETPPAQPETPPAQPETPPAQPETPPAQPETRTLARQGWRDRLAALFKLPNRRQGIAGLLGGIGPVGAVVGVVGATVAVATAVAVTTQLTEASGKGLDTSEWEIDYSVWSDMLQKDFDDSWSTT</sequence>
<gene>
    <name evidence="3" type="ORF">FJT64_016905</name>
</gene>